<evidence type="ECO:0000256" key="1">
    <source>
        <dbReference type="SAM" id="Phobius"/>
    </source>
</evidence>
<accession>A0A0F9EYW2</accession>
<proteinExistence type="predicted"/>
<evidence type="ECO:0000313" key="2">
    <source>
        <dbReference type="EMBL" id="KKL79268.1"/>
    </source>
</evidence>
<comment type="caution">
    <text evidence="2">The sequence shown here is derived from an EMBL/GenBank/DDBJ whole genome shotgun (WGS) entry which is preliminary data.</text>
</comment>
<keyword evidence="1" id="KW-0472">Membrane</keyword>
<dbReference type="EMBL" id="LAZR01023220">
    <property type="protein sequence ID" value="KKL79268.1"/>
    <property type="molecule type" value="Genomic_DNA"/>
</dbReference>
<dbReference type="AlphaFoldDB" id="A0A0F9EYW2"/>
<keyword evidence="1" id="KW-0812">Transmembrane</keyword>
<name>A0A0F9EYW2_9ZZZZ</name>
<protein>
    <submittedName>
        <fullName evidence="2">Uncharacterized protein</fullName>
    </submittedName>
</protein>
<keyword evidence="1" id="KW-1133">Transmembrane helix</keyword>
<reference evidence="2" key="1">
    <citation type="journal article" date="2015" name="Nature">
        <title>Complex archaea that bridge the gap between prokaryotes and eukaryotes.</title>
        <authorList>
            <person name="Spang A."/>
            <person name="Saw J.H."/>
            <person name="Jorgensen S.L."/>
            <person name="Zaremba-Niedzwiedzka K."/>
            <person name="Martijn J."/>
            <person name="Lind A.E."/>
            <person name="van Eijk R."/>
            <person name="Schleper C."/>
            <person name="Guy L."/>
            <person name="Ettema T.J."/>
        </authorList>
    </citation>
    <scope>NUCLEOTIDE SEQUENCE</scope>
</reference>
<gene>
    <name evidence="2" type="ORF">LCGC14_2016530</name>
</gene>
<organism evidence="2">
    <name type="scientific">marine sediment metagenome</name>
    <dbReference type="NCBI Taxonomy" id="412755"/>
    <lineage>
        <taxon>unclassified sequences</taxon>
        <taxon>metagenomes</taxon>
        <taxon>ecological metagenomes</taxon>
    </lineage>
</organism>
<feature type="transmembrane region" description="Helical" evidence="1">
    <location>
        <begin position="20"/>
        <end position="43"/>
    </location>
</feature>
<feature type="transmembrane region" description="Helical" evidence="1">
    <location>
        <begin position="204"/>
        <end position="222"/>
    </location>
</feature>
<sequence>MPSLGEVVQDLGSGGMSMTWIFIWALIVGISLIFICFLGWLLFFKVRWNLKVEIKLPRSDGRIINGEWGKGFYDAKRGSVYIKRPGRGSRKVAMKIFDVKRYLQGTDLLTVIQVGPEEFRPVLNHSYSEHLVNLIDKSKPVLSEDGKPVLDEKGNPLYKTVQMKDSIMNIQTETGKNKAWKAAFEDAATNAYTMKSIFRQYQTPIAIGIVVICCFIGFAVLWTKLSSVCS</sequence>